<evidence type="ECO:0000313" key="2">
    <source>
        <dbReference type="Proteomes" id="UP000199321"/>
    </source>
</evidence>
<reference evidence="1 2" key="1">
    <citation type="submission" date="2016-10" db="EMBL/GenBank/DDBJ databases">
        <authorList>
            <person name="de Groot N.N."/>
        </authorList>
    </citation>
    <scope>NUCLEOTIDE SEQUENCE [LARGE SCALE GENOMIC DNA]</scope>
    <source>
        <strain evidence="1 2">DSM 16195</strain>
    </source>
</reference>
<dbReference type="Proteomes" id="UP000199321">
    <property type="component" value="Unassembled WGS sequence"/>
</dbReference>
<evidence type="ECO:0008006" key="3">
    <source>
        <dbReference type="Google" id="ProtNLM"/>
    </source>
</evidence>
<keyword evidence="2" id="KW-1185">Reference proteome</keyword>
<dbReference type="STRING" id="227084.SAMN05421855_101409"/>
<dbReference type="SUPFAM" id="SSF82185">
    <property type="entry name" value="Histone H3 K4-specific methyltransferase SET7/9 N-terminal domain"/>
    <property type="match status" value="1"/>
</dbReference>
<sequence>MKQHPKDFYYKTEILKEEGNYESGKKEGEWCTYNKQGEI</sequence>
<name>A0A1G7CJ57_9FLAO</name>
<evidence type="ECO:0000313" key="1">
    <source>
        <dbReference type="EMBL" id="SDE39382.1"/>
    </source>
</evidence>
<protein>
    <recommendedName>
        <fullName evidence="3">MORN repeat variant</fullName>
    </recommendedName>
</protein>
<gene>
    <name evidence="1" type="ORF">SAMN05421855_101409</name>
</gene>
<proteinExistence type="predicted"/>
<dbReference type="EMBL" id="FNBA01000001">
    <property type="protein sequence ID" value="SDE39382.1"/>
    <property type="molecule type" value="Genomic_DNA"/>
</dbReference>
<organism evidence="1 2">
    <name type="scientific">Ulvibacter litoralis</name>
    <dbReference type="NCBI Taxonomy" id="227084"/>
    <lineage>
        <taxon>Bacteria</taxon>
        <taxon>Pseudomonadati</taxon>
        <taxon>Bacteroidota</taxon>
        <taxon>Flavobacteriia</taxon>
        <taxon>Flavobacteriales</taxon>
        <taxon>Flavobacteriaceae</taxon>
        <taxon>Ulvibacter</taxon>
    </lineage>
</organism>
<dbReference type="AlphaFoldDB" id="A0A1G7CJ57"/>
<accession>A0A1G7CJ57</accession>